<organism evidence="1">
    <name type="scientific">marine sediment metagenome</name>
    <dbReference type="NCBI Taxonomy" id="412755"/>
    <lineage>
        <taxon>unclassified sequences</taxon>
        <taxon>metagenomes</taxon>
        <taxon>ecological metagenomes</taxon>
    </lineage>
</organism>
<dbReference type="EMBL" id="BARW01004037">
    <property type="protein sequence ID" value="GAI59532.1"/>
    <property type="molecule type" value="Genomic_DNA"/>
</dbReference>
<proteinExistence type="predicted"/>
<sequence length="106" mass="12356">MLFAGFGGLKIFIEWLHDFREKKKRGKLTAELKAQYPKEKRGEIFQLIKSDAKPGYIYLLDFDISKKRHIASAVTFKALGFEPYMVDKLEPDKFNSIEEGDRILIE</sequence>
<protein>
    <submittedName>
        <fullName evidence="1">Uncharacterized protein</fullName>
    </submittedName>
</protein>
<reference evidence="1" key="1">
    <citation type="journal article" date="2014" name="Front. Microbiol.">
        <title>High frequency of phylogenetically diverse reductive dehalogenase-homologous genes in deep subseafloor sedimentary metagenomes.</title>
        <authorList>
            <person name="Kawai M."/>
            <person name="Futagami T."/>
            <person name="Toyoda A."/>
            <person name="Takaki Y."/>
            <person name="Nishi S."/>
            <person name="Hori S."/>
            <person name="Arai W."/>
            <person name="Tsubouchi T."/>
            <person name="Morono Y."/>
            <person name="Uchiyama I."/>
            <person name="Ito T."/>
            <person name="Fujiyama A."/>
            <person name="Inagaki F."/>
            <person name="Takami H."/>
        </authorList>
    </citation>
    <scope>NUCLEOTIDE SEQUENCE</scope>
    <source>
        <strain evidence="1">Expedition CK06-06</strain>
    </source>
</reference>
<accession>X1PTI0</accession>
<gene>
    <name evidence="1" type="ORF">S12H4_09783</name>
</gene>
<name>X1PTI0_9ZZZZ</name>
<dbReference type="AlphaFoldDB" id="X1PTI0"/>
<comment type="caution">
    <text evidence="1">The sequence shown here is derived from an EMBL/GenBank/DDBJ whole genome shotgun (WGS) entry which is preliminary data.</text>
</comment>
<evidence type="ECO:0000313" key="1">
    <source>
        <dbReference type="EMBL" id="GAI59532.1"/>
    </source>
</evidence>